<sequence length="250" mass="28655">MDTFHAHLLNAFANWRLEFFRPIVDVDSATPQNYEEAIAMIPSLGQDVSRLLFGRNIDKMFAIKVAELFYDCVTLDVYSSVDLHKAIHTDIFDLGIFPHRFIRGVRVHRWSDEVNTLTGLAELERKTVFVVEVVVHLRGLRMVKNSIERYAKALFRLVDLGVEIRMIRRRTDGGAKEWPASELLKKNPTAGITWLFLGQVDVRLDRVKHAKILSDLGVEIIKTDLYMGYLIRRIQVGVPRQVENGGGLVR</sequence>
<reference evidence="1" key="1">
    <citation type="journal article" date="2020" name="Stud. Mycol.">
        <title>101 Dothideomycetes genomes: a test case for predicting lifestyles and emergence of pathogens.</title>
        <authorList>
            <person name="Haridas S."/>
            <person name="Albert R."/>
            <person name="Binder M."/>
            <person name="Bloem J."/>
            <person name="Labutti K."/>
            <person name="Salamov A."/>
            <person name="Andreopoulos B."/>
            <person name="Baker S."/>
            <person name="Barry K."/>
            <person name="Bills G."/>
            <person name="Bluhm B."/>
            <person name="Cannon C."/>
            <person name="Castanera R."/>
            <person name="Culley D."/>
            <person name="Daum C."/>
            <person name="Ezra D."/>
            <person name="Gonzalez J."/>
            <person name="Henrissat B."/>
            <person name="Kuo A."/>
            <person name="Liang C."/>
            <person name="Lipzen A."/>
            <person name="Lutzoni F."/>
            <person name="Magnuson J."/>
            <person name="Mondo S."/>
            <person name="Nolan M."/>
            <person name="Ohm R."/>
            <person name="Pangilinan J."/>
            <person name="Park H.-J."/>
            <person name="Ramirez L."/>
            <person name="Alfaro M."/>
            <person name="Sun H."/>
            <person name="Tritt A."/>
            <person name="Yoshinaga Y."/>
            <person name="Zwiers L.-H."/>
            <person name="Turgeon B."/>
            <person name="Goodwin S."/>
            <person name="Spatafora J."/>
            <person name="Crous P."/>
            <person name="Grigoriev I."/>
        </authorList>
    </citation>
    <scope>NUCLEOTIDE SEQUENCE</scope>
    <source>
        <strain evidence="1">CBS 675.92</strain>
    </source>
</reference>
<evidence type="ECO:0000313" key="2">
    <source>
        <dbReference type="Proteomes" id="UP000800035"/>
    </source>
</evidence>
<organism evidence="1 2">
    <name type="scientific">Byssothecium circinans</name>
    <dbReference type="NCBI Taxonomy" id="147558"/>
    <lineage>
        <taxon>Eukaryota</taxon>
        <taxon>Fungi</taxon>
        <taxon>Dikarya</taxon>
        <taxon>Ascomycota</taxon>
        <taxon>Pezizomycotina</taxon>
        <taxon>Dothideomycetes</taxon>
        <taxon>Pleosporomycetidae</taxon>
        <taxon>Pleosporales</taxon>
        <taxon>Massarineae</taxon>
        <taxon>Massarinaceae</taxon>
        <taxon>Byssothecium</taxon>
    </lineage>
</organism>
<accession>A0A6A5UDE7</accession>
<proteinExistence type="predicted"/>
<dbReference type="AlphaFoldDB" id="A0A6A5UDE7"/>
<dbReference type="Proteomes" id="UP000800035">
    <property type="component" value="Unassembled WGS sequence"/>
</dbReference>
<name>A0A6A5UDE7_9PLEO</name>
<protein>
    <submittedName>
        <fullName evidence="1">Uncharacterized protein</fullName>
    </submittedName>
</protein>
<dbReference type="EMBL" id="ML976978">
    <property type="protein sequence ID" value="KAF1962714.1"/>
    <property type="molecule type" value="Genomic_DNA"/>
</dbReference>
<evidence type="ECO:0000313" key="1">
    <source>
        <dbReference type="EMBL" id="KAF1962714.1"/>
    </source>
</evidence>
<gene>
    <name evidence="1" type="ORF">CC80DRAFT_565211</name>
</gene>
<keyword evidence="2" id="KW-1185">Reference proteome</keyword>